<evidence type="ECO:0000313" key="2">
    <source>
        <dbReference type="Proteomes" id="UP000253529"/>
    </source>
</evidence>
<dbReference type="PANTHER" id="PTHR36513">
    <property type="entry name" value="ABC TRANSMEMBRANE TYPE-1 DOMAIN-CONTAINING PROTEIN"/>
    <property type="match status" value="1"/>
</dbReference>
<dbReference type="AlphaFoldDB" id="A0A366F5C7"/>
<sequence length="426" mass="45511">MRPSASVSGMARTGANSGPTAARRTRLLVAFALALATIVAGCSSRPYGDLVVGASAPAASTVDILVATTRAPVVEPPGVIFGGARGKGLEFAQIGVSIPPMRRVGDVQWPSRAPGDPERDFVATNIDLMDLARAKTTFNAMVKRTPGHRVLIFVHGYNTRFEEAVYRFAQIVHDAGVDVTPILFTWPSGGSVFDYVYDRDSAMFSRDAFETLLQAVTDNPNVGSVSILAHSMGNYLTVETLRQMAIRDRGLPKKIQEVMLASPDIDVDVFRRQIAEIDAGKSTRTAAFTLFVSRDDKALGISSFLARDTTRLGALDPTQQPYSTMLAEARVRVVDLTYVHSDDITNHSKFASGEVVTAIGARLAQGQALTDAKPGLVETFGAITKGAVGTVTDVAVGTVTAPVRLTDPTRNERSVDTASQAVKLDQ</sequence>
<organism evidence="1 2">
    <name type="scientific">Roseiarcus fermentans</name>
    <dbReference type="NCBI Taxonomy" id="1473586"/>
    <lineage>
        <taxon>Bacteria</taxon>
        <taxon>Pseudomonadati</taxon>
        <taxon>Pseudomonadota</taxon>
        <taxon>Alphaproteobacteria</taxon>
        <taxon>Hyphomicrobiales</taxon>
        <taxon>Roseiarcaceae</taxon>
        <taxon>Roseiarcus</taxon>
    </lineage>
</organism>
<keyword evidence="2" id="KW-1185">Reference proteome</keyword>
<dbReference type="InterPro" id="IPR029058">
    <property type="entry name" value="AB_hydrolase_fold"/>
</dbReference>
<dbReference type="Proteomes" id="UP000253529">
    <property type="component" value="Unassembled WGS sequence"/>
</dbReference>
<dbReference type="PIRSF" id="PIRSF033909">
    <property type="entry name" value="UCP033909"/>
    <property type="match status" value="1"/>
</dbReference>
<proteinExistence type="predicted"/>
<dbReference type="PANTHER" id="PTHR36513:SF1">
    <property type="entry name" value="TRANSMEMBRANE PROTEIN"/>
    <property type="match status" value="1"/>
</dbReference>
<dbReference type="InterPro" id="IPR010297">
    <property type="entry name" value="DUF900_hydrolase"/>
</dbReference>
<name>A0A366F5C7_9HYPH</name>
<protein>
    <submittedName>
        <fullName evidence="1">Esterase/lipase superfamily enzyme</fullName>
    </submittedName>
</protein>
<dbReference type="SUPFAM" id="SSF53474">
    <property type="entry name" value="alpha/beta-Hydrolases"/>
    <property type="match status" value="1"/>
</dbReference>
<dbReference type="EMBL" id="QNRK01000020">
    <property type="protein sequence ID" value="RBP09824.1"/>
    <property type="molecule type" value="Genomic_DNA"/>
</dbReference>
<dbReference type="Pfam" id="PF05990">
    <property type="entry name" value="DUF900"/>
    <property type="match status" value="1"/>
</dbReference>
<dbReference type="Gene3D" id="3.40.50.1820">
    <property type="entry name" value="alpha/beta hydrolase"/>
    <property type="match status" value="1"/>
</dbReference>
<reference evidence="1 2" key="1">
    <citation type="submission" date="2018-06" db="EMBL/GenBank/DDBJ databases">
        <title>Genomic Encyclopedia of Type Strains, Phase IV (KMG-IV): sequencing the most valuable type-strain genomes for metagenomic binning, comparative biology and taxonomic classification.</title>
        <authorList>
            <person name="Goeker M."/>
        </authorList>
    </citation>
    <scope>NUCLEOTIDE SEQUENCE [LARGE SCALE GENOMIC DNA]</scope>
    <source>
        <strain evidence="1 2">DSM 24875</strain>
    </source>
</reference>
<accession>A0A366F5C7</accession>
<dbReference type="OrthoDB" id="9797755at2"/>
<gene>
    <name evidence="1" type="ORF">DFR50_12024</name>
</gene>
<comment type="caution">
    <text evidence="1">The sequence shown here is derived from an EMBL/GenBank/DDBJ whole genome shotgun (WGS) entry which is preliminary data.</text>
</comment>
<dbReference type="InterPro" id="IPR014586">
    <property type="entry name" value="UCP033909"/>
</dbReference>
<evidence type="ECO:0000313" key="1">
    <source>
        <dbReference type="EMBL" id="RBP09824.1"/>
    </source>
</evidence>